<dbReference type="AlphaFoldDB" id="A0AA42C1B8"/>
<dbReference type="Pfam" id="PF04909">
    <property type="entry name" value="Amidohydro_2"/>
    <property type="match status" value="1"/>
</dbReference>
<dbReference type="EMBL" id="MVHD01000017">
    <property type="protein sequence ID" value="OQZ90505.1"/>
    <property type="molecule type" value="Genomic_DNA"/>
</dbReference>
<dbReference type="Proteomes" id="UP001141650">
    <property type="component" value="Unassembled WGS sequence"/>
</dbReference>
<evidence type="ECO:0000256" key="1">
    <source>
        <dbReference type="ARBA" id="ARBA00023239"/>
    </source>
</evidence>
<dbReference type="GO" id="GO:0019748">
    <property type="term" value="P:secondary metabolic process"/>
    <property type="evidence" value="ECO:0007669"/>
    <property type="project" value="TreeGrafter"/>
</dbReference>
<evidence type="ECO:0000259" key="2">
    <source>
        <dbReference type="Pfam" id="PF04909"/>
    </source>
</evidence>
<evidence type="ECO:0000313" key="6">
    <source>
        <dbReference type="Proteomes" id="UP001141650"/>
    </source>
</evidence>
<protein>
    <submittedName>
        <fullName evidence="3">Amidohydrolase</fullName>
    </submittedName>
</protein>
<dbReference type="Gene3D" id="3.20.20.140">
    <property type="entry name" value="Metal-dependent hydrolases"/>
    <property type="match status" value="1"/>
</dbReference>
<dbReference type="Proteomes" id="UP000192319">
    <property type="component" value="Unassembled WGS sequence"/>
</dbReference>
<reference evidence="4 5" key="1">
    <citation type="submission" date="2017-02" db="EMBL/GenBank/DDBJ databases">
        <title>The new phylogeny of genus Mycobacterium.</title>
        <authorList>
            <person name="Tortoli E."/>
            <person name="Trovato A."/>
            <person name="Cirillo D.M."/>
        </authorList>
    </citation>
    <scope>NUCLEOTIDE SEQUENCE [LARGE SCALE GENOMIC DNA]</scope>
    <source>
        <strain evidence="4 5">DSM 45230</strain>
    </source>
</reference>
<accession>A0AA42C1B8</accession>
<proteinExistence type="predicted"/>
<comment type="caution">
    <text evidence="3">The sequence shown here is derived from an EMBL/GenBank/DDBJ whole genome shotgun (WGS) entry which is preliminary data.</text>
</comment>
<dbReference type="GO" id="GO:0016787">
    <property type="term" value="F:hydrolase activity"/>
    <property type="evidence" value="ECO:0007669"/>
    <property type="project" value="InterPro"/>
</dbReference>
<dbReference type="SUPFAM" id="SSF51556">
    <property type="entry name" value="Metallo-dependent hydrolases"/>
    <property type="match status" value="1"/>
</dbReference>
<dbReference type="RefSeq" id="WP_083138214.1">
    <property type="nucleotide sequence ID" value="NZ_JACKVH010000017.1"/>
</dbReference>
<evidence type="ECO:0000313" key="5">
    <source>
        <dbReference type="Proteomes" id="UP000192319"/>
    </source>
</evidence>
<dbReference type="InterPro" id="IPR032466">
    <property type="entry name" value="Metal_Hydrolase"/>
</dbReference>
<organism evidence="3 6">
    <name type="scientific">Mycobacterium alsense</name>
    <dbReference type="NCBI Taxonomy" id="324058"/>
    <lineage>
        <taxon>Bacteria</taxon>
        <taxon>Bacillati</taxon>
        <taxon>Actinomycetota</taxon>
        <taxon>Actinomycetes</taxon>
        <taxon>Mycobacteriales</taxon>
        <taxon>Mycobacteriaceae</taxon>
        <taxon>Mycobacterium</taxon>
    </lineage>
</organism>
<dbReference type="InterPro" id="IPR006680">
    <property type="entry name" value="Amidohydro-rel"/>
</dbReference>
<keyword evidence="5" id="KW-1185">Reference proteome</keyword>
<dbReference type="InterPro" id="IPR032465">
    <property type="entry name" value="ACMSD"/>
</dbReference>
<feature type="domain" description="Amidohydrolase-related" evidence="2">
    <location>
        <begin position="84"/>
        <end position="383"/>
    </location>
</feature>
<reference evidence="3" key="3">
    <citation type="journal article" date="2022" name="BMC Genomics">
        <title>Comparative genome analysis of mycobacteria focusing on tRNA and non-coding RNA.</title>
        <authorList>
            <person name="Behra P.R.K."/>
            <person name="Pettersson B.M.F."/>
            <person name="Ramesh M."/>
            <person name="Das S."/>
            <person name="Dasgupta S."/>
            <person name="Kirsebom L.A."/>
        </authorList>
    </citation>
    <scope>NUCLEOTIDE SEQUENCE</scope>
    <source>
        <strain evidence="3">CCUG 55640</strain>
    </source>
</reference>
<keyword evidence="1" id="KW-0456">Lyase</keyword>
<evidence type="ECO:0000313" key="4">
    <source>
        <dbReference type="EMBL" id="OQZ90505.1"/>
    </source>
</evidence>
<reference evidence="3" key="2">
    <citation type="submission" date="2020-07" db="EMBL/GenBank/DDBJ databases">
        <authorList>
            <person name="Pettersson B.M.F."/>
            <person name="Behra P.R.K."/>
            <person name="Ramesh M."/>
            <person name="Das S."/>
            <person name="Dasgupta S."/>
            <person name="Kirsebom L.A."/>
        </authorList>
    </citation>
    <scope>NUCLEOTIDE SEQUENCE</scope>
    <source>
        <strain evidence="3">CCUG 55640</strain>
    </source>
</reference>
<evidence type="ECO:0000313" key="3">
    <source>
        <dbReference type="EMBL" id="MCV7380844.1"/>
    </source>
</evidence>
<dbReference type="EMBL" id="JACKVH010000017">
    <property type="protein sequence ID" value="MCV7380844.1"/>
    <property type="molecule type" value="Genomic_DNA"/>
</dbReference>
<dbReference type="PANTHER" id="PTHR21240:SF28">
    <property type="entry name" value="ISO-OROTATE DECARBOXYLASE (EUROFUNG)"/>
    <property type="match status" value="1"/>
</dbReference>
<name>A0AA42C1B8_9MYCO</name>
<dbReference type="GO" id="GO:0005737">
    <property type="term" value="C:cytoplasm"/>
    <property type="evidence" value="ECO:0007669"/>
    <property type="project" value="TreeGrafter"/>
</dbReference>
<sequence>MPLQDWMKIISVDDHVIEHPRVWRDRLPAKYHDAGPQIIETAEGHQVWRYEGQLYPQIGLNAVAGKPPSEYGMEPVRYDHMIPGCYDPVERVKDMDIDGVHAALCFPSFPGFGGGVFQRAEDKELALLCVRAWNDFQVDEWCASAPERLIPLALLPTWDPALAAAEVERLAGIGTKAVSFPDSPVPLGLPSFHHKTHWEVLWDALEAADMPVCLHFGSGGYVPGYSFAAPAQPDDFPPFAVAIATFSTNLMWSTADLVFSGLLQRHPNLKFMLSEGGIGWIPYILERLDYTWERHRWYQNISRVDRPSDLFKRHIWGCFIDDVHGVASRDAIGIDKILIEVDYPHSDSNWPNSRKRIAENLIEVSDEDTHRIVELNARELLHFGDGAR</sequence>
<dbReference type="PANTHER" id="PTHR21240">
    <property type="entry name" value="2-AMINO-3-CARBOXYLMUCONATE-6-SEMIALDEHYDE DECARBOXYLASE"/>
    <property type="match status" value="1"/>
</dbReference>
<dbReference type="GO" id="GO:0016831">
    <property type="term" value="F:carboxy-lyase activity"/>
    <property type="evidence" value="ECO:0007669"/>
    <property type="project" value="InterPro"/>
</dbReference>
<gene>
    <name evidence="4" type="ORF">BST11_12170</name>
    <name evidence="3" type="ORF">H7K38_19630</name>
</gene>